<dbReference type="PROSITE" id="PS51379">
    <property type="entry name" value="4FE4S_FER_2"/>
    <property type="match status" value="2"/>
</dbReference>
<dbReference type="InParanoid" id="A0A0D2HNP2"/>
<proteinExistence type="predicted"/>
<dbReference type="RefSeq" id="WP_044351016.1">
    <property type="nucleotide sequence ID" value="NZ_AZAC01000034.1"/>
</dbReference>
<dbReference type="Pfam" id="PF01656">
    <property type="entry name" value="CbiA"/>
    <property type="match status" value="1"/>
</dbReference>
<keyword evidence="3" id="KW-0411">Iron-sulfur</keyword>
<dbReference type="CDD" id="cd03110">
    <property type="entry name" value="SIMIBI_bact_arch"/>
    <property type="match status" value="1"/>
</dbReference>
<dbReference type="SUPFAM" id="SSF54862">
    <property type="entry name" value="4Fe-4S ferredoxins"/>
    <property type="match status" value="1"/>
</dbReference>
<keyword evidence="1" id="KW-0479">Metal-binding</keyword>
<dbReference type="Gene3D" id="3.30.70.20">
    <property type="match status" value="1"/>
</dbReference>
<sequence length="295" mass="32175">MKEFLIISGKGGTGKTSITAALAALAKNKMLVDLDVDAPDMHILLDPKPFREEAFYSGHEAEVRQEDCVACGVCTEYCSFDAITQEGDKPAYVDPIACEGCKLCVAMCPEEAIDFPEAHCGTWYASETRFGPMVHAQLFPGAENSGRLVSLLRQEARELAEERGHDLILCDGTPGIGCPVIASLSGVNFAVIVTEPTPSGRHDLLRVLDLCGHFKIPAAVLVNKADLNPDITKEFETYCHEQDLAFLGCLDFDPQFVEALVQGRIISEYAPEGKTAVKLTEIWNRILALAEKLDQ</sequence>
<dbReference type="InterPro" id="IPR027417">
    <property type="entry name" value="P-loop_NTPase"/>
</dbReference>
<dbReference type="PANTHER" id="PTHR43534">
    <property type="entry name" value="MIND SUPERFAMILY P-LOOP ATPASE CONTAINING AN INSERTED FERREDOXIN DOMAIN"/>
    <property type="match status" value="1"/>
</dbReference>
<dbReference type="Gene3D" id="3.40.50.300">
    <property type="entry name" value="P-loop containing nucleotide triphosphate hydrolases"/>
    <property type="match status" value="1"/>
</dbReference>
<reference evidence="5 6" key="1">
    <citation type="submission" date="2013-11" db="EMBL/GenBank/DDBJ databases">
        <title>Metagenomic analysis of a methanogenic consortium involved in long chain n-alkane degradation.</title>
        <authorList>
            <person name="Davidova I.A."/>
            <person name="Callaghan A.V."/>
            <person name="Wawrik B."/>
            <person name="Pruitt S."/>
            <person name="Marks C."/>
            <person name="Duncan K.E."/>
            <person name="Suflita J.M."/>
        </authorList>
    </citation>
    <scope>NUCLEOTIDE SEQUENCE [LARGE SCALE GENOMIC DNA]</scope>
    <source>
        <strain evidence="5 6">SPR</strain>
    </source>
</reference>
<dbReference type="PANTHER" id="PTHR43534:SF1">
    <property type="entry name" value="4FE-4S CLUSTER CONTAINING PARA FAMILY ATPASE PROTEIN"/>
    <property type="match status" value="1"/>
</dbReference>
<accession>A0A0D2HNP2</accession>
<keyword evidence="6" id="KW-1185">Reference proteome</keyword>
<feature type="domain" description="4Fe-4S ferredoxin-type" evidence="4">
    <location>
        <begin position="89"/>
        <end position="118"/>
    </location>
</feature>
<dbReference type="Proteomes" id="UP000032233">
    <property type="component" value="Unassembled WGS sequence"/>
</dbReference>
<dbReference type="InterPro" id="IPR002586">
    <property type="entry name" value="CobQ/CobB/MinD/ParA_Nub-bd_dom"/>
</dbReference>
<gene>
    <name evidence="5" type="ORF">X474_20750</name>
</gene>
<evidence type="ECO:0000313" key="6">
    <source>
        <dbReference type="Proteomes" id="UP000032233"/>
    </source>
</evidence>
<comment type="caution">
    <text evidence="5">The sequence shown here is derived from an EMBL/GenBank/DDBJ whole genome shotgun (WGS) entry which is preliminary data.</text>
</comment>
<evidence type="ECO:0000259" key="4">
    <source>
        <dbReference type="PROSITE" id="PS51379"/>
    </source>
</evidence>
<dbReference type="PROSITE" id="PS00198">
    <property type="entry name" value="4FE4S_FER_1"/>
    <property type="match status" value="1"/>
</dbReference>
<evidence type="ECO:0000256" key="2">
    <source>
        <dbReference type="ARBA" id="ARBA00023004"/>
    </source>
</evidence>
<name>A0A0D2HNP2_9BACT</name>
<dbReference type="GO" id="GO:0051536">
    <property type="term" value="F:iron-sulfur cluster binding"/>
    <property type="evidence" value="ECO:0007669"/>
    <property type="project" value="UniProtKB-KW"/>
</dbReference>
<dbReference type="SUPFAM" id="SSF52540">
    <property type="entry name" value="P-loop containing nucleoside triphosphate hydrolases"/>
    <property type="match status" value="1"/>
</dbReference>
<evidence type="ECO:0000256" key="3">
    <source>
        <dbReference type="ARBA" id="ARBA00023014"/>
    </source>
</evidence>
<evidence type="ECO:0000256" key="1">
    <source>
        <dbReference type="ARBA" id="ARBA00022723"/>
    </source>
</evidence>
<dbReference type="GO" id="GO:0046872">
    <property type="term" value="F:metal ion binding"/>
    <property type="evidence" value="ECO:0007669"/>
    <property type="project" value="UniProtKB-KW"/>
</dbReference>
<dbReference type="PATRIC" id="fig|1429043.3.peg.4397"/>
<dbReference type="EMBL" id="AZAC01000034">
    <property type="protein sequence ID" value="KIX12198.1"/>
    <property type="molecule type" value="Genomic_DNA"/>
</dbReference>
<keyword evidence="2" id="KW-0408">Iron</keyword>
<protein>
    <submittedName>
        <fullName evidence="5">(4Fe-4S)-binding protein</fullName>
    </submittedName>
</protein>
<dbReference type="OrthoDB" id="9778602at2"/>
<dbReference type="STRING" id="1429043.X474_20750"/>
<dbReference type="Pfam" id="PF00037">
    <property type="entry name" value="Fer4"/>
    <property type="match status" value="2"/>
</dbReference>
<organism evidence="5 6">
    <name type="scientific">Dethiosulfatarculus sandiegensis</name>
    <dbReference type="NCBI Taxonomy" id="1429043"/>
    <lineage>
        <taxon>Bacteria</taxon>
        <taxon>Pseudomonadati</taxon>
        <taxon>Thermodesulfobacteriota</taxon>
        <taxon>Desulfarculia</taxon>
        <taxon>Desulfarculales</taxon>
        <taxon>Desulfarculaceae</taxon>
        <taxon>Dethiosulfatarculus</taxon>
    </lineage>
</organism>
<dbReference type="InterPro" id="IPR017900">
    <property type="entry name" value="4Fe4S_Fe_S_CS"/>
</dbReference>
<dbReference type="AlphaFoldDB" id="A0A0D2HNP2"/>
<feature type="domain" description="4Fe-4S ferredoxin-type" evidence="4">
    <location>
        <begin position="59"/>
        <end position="88"/>
    </location>
</feature>
<dbReference type="InterPro" id="IPR017896">
    <property type="entry name" value="4Fe4S_Fe-S-bd"/>
</dbReference>
<evidence type="ECO:0000313" key="5">
    <source>
        <dbReference type="EMBL" id="KIX12198.1"/>
    </source>
</evidence>